<dbReference type="RefSeq" id="WP_201677013.1">
    <property type="nucleotide sequence ID" value="NZ_JAEQNE010000008.1"/>
</dbReference>
<evidence type="ECO:0008006" key="4">
    <source>
        <dbReference type="Google" id="ProtNLM"/>
    </source>
</evidence>
<organism evidence="2 3">
    <name type="scientific">Ramlibacter monticola</name>
    <dbReference type="NCBI Taxonomy" id="1926872"/>
    <lineage>
        <taxon>Bacteria</taxon>
        <taxon>Pseudomonadati</taxon>
        <taxon>Pseudomonadota</taxon>
        <taxon>Betaproteobacteria</taxon>
        <taxon>Burkholderiales</taxon>
        <taxon>Comamonadaceae</taxon>
        <taxon>Ramlibacter</taxon>
    </lineage>
</organism>
<proteinExistence type="predicted"/>
<feature type="region of interest" description="Disordered" evidence="1">
    <location>
        <begin position="41"/>
        <end position="66"/>
    </location>
</feature>
<keyword evidence="3" id="KW-1185">Reference proteome</keyword>
<evidence type="ECO:0000313" key="2">
    <source>
        <dbReference type="EMBL" id="MBL0394336.1"/>
    </source>
</evidence>
<evidence type="ECO:0000313" key="3">
    <source>
        <dbReference type="Proteomes" id="UP000599109"/>
    </source>
</evidence>
<feature type="region of interest" description="Disordered" evidence="1">
    <location>
        <begin position="131"/>
        <end position="153"/>
    </location>
</feature>
<dbReference type="EMBL" id="JAEQNE010000008">
    <property type="protein sequence ID" value="MBL0394336.1"/>
    <property type="molecule type" value="Genomic_DNA"/>
</dbReference>
<protein>
    <recommendedName>
        <fullName evidence="4">L,D-transpeptidase</fullName>
    </recommendedName>
</protein>
<gene>
    <name evidence="2" type="ORF">JJ685_24565</name>
</gene>
<reference evidence="2 3" key="1">
    <citation type="journal article" date="2017" name="Int. J. Syst. Evol. Microbiol.">
        <title>Ramlibacter monticola sp. nov., isolated from forest soil.</title>
        <authorList>
            <person name="Chaudhary D.K."/>
            <person name="Kim J."/>
        </authorList>
    </citation>
    <scope>NUCLEOTIDE SEQUENCE [LARGE SCALE GENOMIC DNA]</scope>
    <source>
        <strain evidence="2 3">KACC 19175</strain>
    </source>
</reference>
<sequence length="282" mass="30819">MQEAGQKKAQQSEFVAWMRKGVLLGLAVMLALPLLSLKKSRDTQQEAQQRPPVAMAPHARPAPGTAPALRLADFAGEQASPDARLVANWVVHTRNNKRHAFVVVDKKDARVYVFAPDGRLKDSAPALLGEARGDDTFPGIGDKPLSAVRPEEKTTPAGRFVAEPGMNANNEDVVWVDYDAAVSMHRIRPLVARERRLERLATLTTDDNRISFGCINLPVTFYEDVLKPTVTKFGAVIYVLPEVKTPQQVFGAYDVTDPAQMAAAPQAIQGNPVQKVALQPAR</sequence>
<dbReference type="AlphaFoldDB" id="A0A937CVE3"/>
<evidence type="ECO:0000256" key="1">
    <source>
        <dbReference type="SAM" id="MobiDB-lite"/>
    </source>
</evidence>
<comment type="caution">
    <text evidence="2">The sequence shown here is derived from an EMBL/GenBank/DDBJ whole genome shotgun (WGS) entry which is preliminary data.</text>
</comment>
<accession>A0A937CVE3</accession>
<name>A0A937CVE3_9BURK</name>
<dbReference type="Proteomes" id="UP000599109">
    <property type="component" value="Unassembled WGS sequence"/>
</dbReference>